<protein>
    <recommendedName>
        <fullName evidence="6">BRX domain-containing protein</fullName>
    </recommendedName>
</protein>
<evidence type="ECO:0000256" key="4">
    <source>
        <dbReference type="SAM" id="MobiDB-lite"/>
    </source>
</evidence>
<dbReference type="PANTHER" id="PTHR46058:SF2">
    <property type="entry name" value="PROTEIN BREVIS RADIX-LIKE 3"/>
    <property type="match status" value="1"/>
</dbReference>
<evidence type="ECO:0000256" key="2">
    <source>
        <dbReference type="ARBA" id="ARBA00009057"/>
    </source>
</evidence>
<dbReference type="OrthoDB" id="914056at2759"/>
<gene>
    <name evidence="7" type="ORF">CDL12_28535</name>
</gene>
<keyword evidence="5" id="KW-1133">Transmembrane helix</keyword>
<sequence length="257" mass="30287">MSTIYDNWERLVRAVLKREEIWEICHAPSRSSSPNSTSSDSNSKVEESAYQSESEWVEEYEAGVQITLAASIDGNIGVKRASFSLVRFKKHEAVAWWVENRDKVHEKYNIQARLFLGKSEENTYPKRNENALSKNDSEENLRSKDLEAGGSDDQFVDHRTWIELYEPGICVTLGDFGDGTRYLKRIHFSRRRFEEHEADTWWLTNRDKVYEKYNIEARQYDNKLSSYLCFDTFVFAFLPWESPFFFLFLVTSYYAHD</sequence>
<feature type="compositionally biased region" description="Low complexity" evidence="4">
    <location>
        <begin position="28"/>
        <end position="42"/>
    </location>
</feature>
<keyword evidence="8" id="KW-1185">Reference proteome</keyword>
<feature type="domain" description="BRX" evidence="6">
    <location>
        <begin position="54"/>
        <end position="109"/>
    </location>
</feature>
<dbReference type="GO" id="GO:0005634">
    <property type="term" value="C:nucleus"/>
    <property type="evidence" value="ECO:0007669"/>
    <property type="project" value="UniProtKB-SubCell"/>
</dbReference>
<evidence type="ECO:0000256" key="5">
    <source>
        <dbReference type="SAM" id="Phobius"/>
    </source>
</evidence>
<evidence type="ECO:0000256" key="1">
    <source>
        <dbReference type="ARBA" id="ARBA00004123"/>
    </source>
</evidence>
<feature type="region of interest" description="Disordered" evidence="4">
    <location>
        <begin position="125"/>
        <end position="149"/>
    </location>
</feature>
<evidence type="ECO:0000313" key="7">
    <source>
        <dbReference type="EMBL" id="PIM98975.1"/>
    </source>
</evidence>
<name>A0A2G9G0X1_9LAMI</name>
<dbReference type="InterPro" id="IPR013591">
    <property type="entry name" value="Brevis_radix_dom"/>
</dbReference>
<dbReference type="EMBL" id="NKXS01007916">
    <property type="protein sequence ID" value="PIM98975.1"/>
    <property type="molecule type" value="Genomic_DNA"/>
</dbReference>
<organism evidence="7 8">
    <name type="scientific">Handroanthus impetiginosus</name>
    <dbReference type="NCBI Taxonomy" id="429701"/>
    <lineage>
        <taxon>Eukaryota</taxon>
        <taxon>Viridiplantae</taxon>
        <taxon>Streptophyta</taxon>
        <taxon>Embryophyta</taxon>
        <taxon>Tracheophyta</taxon>
        <taxon>Spermatophyta</taxon>
        <taxon>Magnoliopsida</taxon>
        <taxon>eudicotyledons</taxon>
        <taxon>Gunneridae</taxon>
        <taxon>Pentapetalae</taxon>
        <taxon>asterids</taxon>
        <taxon>lamiids</taxon>
        <taxon>Lamiales</taxon>
        <taxon>Bignoniaceae</taxon>
        <taxon>Crescentiina</taxon>
        <taxon>Tabebuia alliance</taxon>
        <taxon>Handroanthus</taxon>
    </lineage>
</organism>
<keyword evidence="5" id="KW-0812">Transmembrane</keyword>
<feature type="transmembrane region" description="Helical" evidence="5">
    <location>
        <begin position="233"/>
        <end position="255"/>
    </location>
</feature>
<dbReference type="PROSITE" id="PS51514">
    <property type="entry name" value="BRX"/>
    <property type="match status" value="2"/>
</dbReference>
<feature type="region of interest" description="Disordered" evidence="4">
    <location>
        <begin position="28"/>
        <end position="48"/>
    </location>
</feature>
<comment type="caution">
    <text evidence="7">The sequence shown here is derived from an EMBL/GenBank/DDBJ whole genome shotgun (WGS) entry which is preliminary data.</text>
</comment>
<keyword evidence="3" id="KW-0539">Nucleus</keyword>
<proteinExistence type="inferred from homology"/>
<dbReference type="STRING" id="429701.A0A2G9G0X1"/>
<feature type="compositionally biased region" description="Basic and acidic residues" evidence="4">
    <location>
        <begin position="125"/>
        <end position="147"/>
    </location>
</feature>
<dbReference type="Pfam" id="PF08381">
    <property type="entry name" value="BRX"/>
    <property type="match status" value="2"/>
</dbReference>
<dbReference type="AlphaFoldDB" id="A0A2G9G0X1"/>
<comment type="subcellular location">
    <subcellularLocation>
        <location evidence="1">Nucleus</location>
    </subcellularLocation>
</comment>
<evidence type="ECO:0000313" key="8">
    <source>
        <dbReference type="Proteomes" id="UP000231279"/>
    </source>
</evidence>
<feature type="domain" description="BRX" evidence="6">
    <location>
        <begin position="159"/>
        <end position="214"/>
    </location>
</feature>
<dbReference type="Proteomes" id="UP000231279">
    <property type="component" value="Unassembled WGS sequence"/>
</dbReference>
<comment type="similarity">
    <text evidence="2">Belongs to the BRX family.</text>
</comment>
<keyword evidence="5" id="KW-0472">Membrane</keyword>
<accession>A0A2G9G0X1</accession>
<evidence type="ECO:0000259" key="6">
    <source>
        <dbReference type="PROSITE" id="PS51514"/>
    </source>
</evidence>
<dbReference type="InterPro" id="IPR044532">
    <property type="entry name" value="BRX-like"/>
</dbReference>
<reference evidence="8" key="1">
    <citation type="journal article" date="2018" name="Gigascience">
        <title>Genome assembly of the Pink Ipe (Handroanthus impetiginosus, Bignoniaceae), a highly valued, ecologically keystone Neotropical timber forest tree.</title>
        <authorList>
            <person name="Silva-Junior O.B."/>
            <person name="Grattapaglia D."/>
            <person name="Novaes E."/>
            <person name="Collevatti R.G."/>
        </authorList>
    </citation>
    <scope>NUCLEOTIDE SEQUENCE [LARGE SCALE GENOMIC DNA]</scope>
    <source>
        <strain evidence="8">cv. UFG-1</strain>
    </source>
</reference>
<evidence type="ECO:0000256" key="3">
    <source>
        <dbReference type="ARBA" id="ARBA00023242"/>
    </source>
</evidence>
<dbReference type="PANTHER" id="PTHR46058">
    <property type="entry name" value="PROTEIN BREVIS RADIX-LIKE 1"/>
    <property type="match status" value="1"/>
</dbReference>